<dbReference type="PROSITE" id="PS50011">
    <property type="entry name" value="PROTEIN_KINASE_DOM"/>
    <property type="match status" value="2"/>
</dbReference>
<dbReference type="SUPFAM" id="SSF56112">
    <property type="entry name" value="Protein kinase-like (PK-like)"/>
    <property type="match status" value="2"/>
</dbReference>
<evidence type="ECO:0000313" key="3">
    <source>
        <dbReference type="Proteomes" id="UP001497497"/>
    </source>
</evidence>
<dbReference type="Pfam" id="PF07714">
    <property type="entry name" value="PK_Tyr_Ser-Thr"/>
    <property type="match status" value="2"/>
</dbReference>
<evidence type="ECO:0000313" key="2">
    <source>
        <dbReference type="EMBL" id="CAL1541466.1"/>
    </source>
</evidence>
<gene>
    <name evidence="2" type="ORF">GSLYS_00015072001</name>
</gene>
<dbReference type="GO" id="GO:0005524">
    <property type="term" value="F:ATP binding"/>
    <property type="evidence" value="ECO:0007669"/>
    <property type="project" value="InterPro"/>
</dbReference>
<keyword evidence="3" id="KW-1185">Reference proteome</keyword>
<name>A0AAV2I6F5_LYMST</name>
<dbReference type="GO" id="GO:0019221">
    <property type="term" value="P:cytokine-mediated signaling pathway"/>
    <property type="evidence" value="ECO:0007669"/>
    <property type="project" value="TreeGrafter"/>
</dbReference>
<organism evidence="2 3">
    <name type="scientific">Lymnaea stagnalis</name>
    <name type="common">Great pond snail</name>
    <name type="synonym">Helix stagnalis</name>
    <dbReference type="NCBI Taxonomy" id="6523"/>
    <lineage>
        <taxon>Eukaryota</taxon>
        <taxon>Metazoa</taxon>
        <taxon>Spiralia</taxon>
        <taxon>Lophotrochozoa</taxon>
        <taxon>Mollusca</taxon>
        <taxon>Gastropoda</taxon>
        <taxon>Heterobranchia</taxon>
        <taxon>Euthyneura</taxon>
        <taxon>Panpulmonata</taxon>
        <taxon>Hygrophila</taxon>
        <taxon>Lymnaeoidea</taxon>
        <taxon>Lymnaeidae</taxon>
        <taxon>Lymnaea</taxon>
    </lineage>
</organism>
<dbReference type="GO" id="GO:0007259">
    <property type="term" value="P:cell surface receptor signaling pathway via JAK-STAT"/>
    <property type="evidence" value="ECO:0007669"/>
    <property type="project" value="TreeGrafter"/>
</dbReference>
<dbReference type="InterPro" id="IPR001245">
    <property type="entry name" value="Ser-Thr/Tyr_kinase_cat_dom"/>
</dbReference>
<dbReference type="SMART" id="SM00220">
    <property type="entry name" value="S_TKc"/>
    <property type="match status" value="1"/>
</dbReference>
<dbReference type="GO" id="GO:0004715">
    <property type="term" value="F:non-membrane spanning protein tyrosine kinase activity"/>
    <property type="evidence" value="ECO:0007669"/>
    <property type="project" value="TreeGrafter"/>
</dbReference>
<protein>
    <recommendedName>
        <fullName evidence="1">Protein kinase domain-containing protein</fullName>
    </recommendedName>
</protein>
<dbReference type="InterPro" id="IPR020635">
    <property type="entry name" value="Tyr_kinase_cat_dom"/>
</dbReference>
<dbReference type="PROSITE" id="PS00109">
    <property type="entry name" value="PROTEIN_KINASE_TYR"/>
    <property type="match status" value="1"/>
</dbReference>
<sequence length="1185" mass="138120">MAQFAMDRTETESNSKECITVIFVNKDIDPLTLCTSSTEHQNSALTCQFVIQQCIHHCQQIVCAKGSDHDGLKFLPVFGLVVLPEEKLWLPGNYKFERSSDKKRCYKFKVRFRPPVDFQCKDDSNNFMWDYMFLQIYEDFLLGDLGGSEKLNEKNIFQLISWALLMPKNLPFNSALVVDEEYKERQVRFWNFRSTFSKSIRTRLISTCCIDHYWIIYTLKESLKNLKGAKHTLGYYKQKFYQLLVEAEPSYCSEHYEVPLGGVENSDKVTVTVNYFGENHQPAICYGEELQCVLTEIVVLKLARPKNFNAKVWEVTIELKNDENQRKLQFTEEVAAKSFLSMVQGFFSLYVRHDVCLNKDIQTFEAQTSSELWSFGPLRDETAVKYLKEPLSPGESKHKRYLVHESLVDYGCYVVVAGTNRSVEVFSVQRFLLTISRDRSFNLSRENHEDVQTFRSSKDLRSYLKNEFGMQEHPRYYQTVSEIESVFKISNAQPYHHEDRDDSSLPGEPVIYLREDLEKRKVIRDKNPQVLKFEVSLKGKKMMLVELQSDDGKIAEGFREGIQDLIKLHKKKPDNFLKFYGMVWERKMCVLMEYTKHFDLLTYICENPQTVRQKMKIIHQILKILSVMEEHNLYHGNIRLRRFMVFMEDGSTTPQVKLGYSGITSYLNSKSKDDLDNLERLPWLSPERRHNLKKVTYESECYSVGTALCELIYRSDQFHMDLKLGNLEMLVKYFEVNTFLPKPDNIKAPRSHRHDSSDSLECKSKAVLEEVWDNIIMRCWAPEMMERPSTRELCKIFSEINIKAEEIDKETATEELKQMVYDVGLKEEIPKTGNAPPTKQDLEDILMKNSGDKFLADSCVELMKNKPLGRGFFGVVWEGRIRPPNRNLNHKGRTDEWRKVAIKRFVVKEQKDARARRAEMTLRESNLTKEVVIACSLNHPNIVKATTYLTIHFFNTSDKNYSNVMLIMEFMNAGDLSHYYQKHKKSSDLITKGNLLKICLDVAEGMVYLSGKEIVHRDLAARNILLALQGNGQIIGKVSDFGLARNMEENYKFYRNKANALPVAWMPPECLDSHSEDSRFTSKGDVWSFGTVIWEAFARGKLPKDCLPRDVKMDHDDCQEVLFNHYKRGWRLEVGPDIDTDIHQVMKDCWELDPAKRPFFVELVLRLKDAIERDSLCRGIIQRLH</sequence>
<dbReference type="GO" id="GO:0030154">
    <property type="term" value="P:cell differentiation"/>
    <property type="evidence" value="ECO:0007669"/>
    <property type="project" value="TreeGrafter"/>
</dbReference>
<dbReference type="CDD" id="cd00192">
    <property type="entry name" value="PTKc"/>
    <property type="match status" value="1"/>
</dbReference>
<feature type="domain" description="Protein kinase" evidence="1">
    <location>
        <begin position="862"/>
        <end position="1171"/>
    </location>
</feature>
<proteinExistence type="predicted"/>
<dbReference type="InterPro" id="IPR011009">
    <property type="entry name" value="Kinase-like_dom_sf"/>
</dbReference>
<evidence type="ECO:0000259" key="1">
    <source>
        <dbReference type="PROSITE" id="PS50011"/>
    </source>
</evidence>
<dbReference type="AlphaFoldDB" id="A0AAV2I6F5"/>
<dbReference type="InterPro" id="IPR008266">
    <property type="entry name" value="Tyr_kinase_AS"/>
</dbReference>
<dbReference type="SMART" id="SM00219">
    <property type="entry name" value="TyrKc"/>
    <property type="match status" value="1"/>
</dbReference>
<dbReference type="GO" id="GO:0005126">
    <property type="term" value="F:cytokine receptor binding"/>
    <property type="evidence" value="ECO:0007669"/>
    <property type="project" value="TreeGrafter"/>
</dbReference>
<dbReference type="InterPro" id="IPR051286">
    <property type="entry name" value="JAK"/>
</dbReference>
<dbReference type="Gene3D" id="1.10.510.10">
    <property type="entry name" value="Transferase(Phosphotransferase) domain 1"/>
    <property type="match status" value="2"/>
</dbReference>
<comment type="caution">
    <text evidence="2">The sequence shown here is derived from an EMBL/GenBank/DDBJ whole genome shotgun (WGS) entry which is preliminary data.</text>
</comment>
<dbReference type="EMBL" id="CAXITT010000434">
    <property type="protein sequence ID" value="CAL1541466.1"/>
    <property type="molecule type" value="Genomic_DNA"/>
</dbReference>
<dbReference type="GO" id="GO:0035556">
    <property type="term" value="P:intracellular signal transduction"/>
    <property type="evidence" value="ECO:0007669"/>
    <property type="project" value="TreeGrafter"/>
</dbReference>
<dbReference type="PANTHER" id="PTHR45807">
    <property type="entry name" value="TYROSINE-PROTEIN KINASE HOPSCOTCH"/>
    <property type="match status" value="1"/>
</dbReference>
<dbReference type="PANTHER" id="PTHR45807:SF7">
    <property type="entry name" value="TYROSINE-PROTEIN KINASE HOPSCOTCH"/>
    <property type="match status" value="1"/>
</dbReference>
<dbReference type="InterPro" id="IPR000719">
    <property type="entry name" value="Prot_kinase_dom"/>
</dbReference>
<feature type="domain" description="Protein kinase" evidence="1">
    <location>
        <begin position="516"/>
        <end position="802"/>
    </location>
</feature>
<dbReference type="PRINTS" id="PR00109">
    <property type="entry name" value="TYRKINASE"/>
</dbReference>
<reference evidence="2 3" key="1">
    <citation type="submission" date="2024-04" db="EMBL/GenBank/DDBJ databases">
        <authorList>
            <consortium name="Genoscope - CEA"/>
            <person name="William W."/>
        </authorList>
    </citation>
    <scope>NUCLEOTIDE SEQUENCE [LARGE SCALE GENOMIC DNA]</scope>
</reference>
<accession>A0AAV2I6F5</accession>
<dbReference type="Proteomes" id="UP001497497">
    <property type="component" value="Unassembled WGS sequence"/>
</dbReference>
<dbReference type="GO" id="GO:0005829">
    <property type="term" value="C:cytosol"/>
    <property type="evidence" value="ECO:0007669"/>
    <property type="project" value="TreeGrafter"/>
</dbReference>